<comment type="caution">
    <text evidence="1">The sequence shown here is derived from an EMBL/GenBank/DDBJ whole genome shotgun (WGS) entry which is preliminary data.</text>
</comment>
<accession>A0ACB9FMY5</accession>
<evidence type="ECO:0000313" key="2">
    <source>
        <dbReference type="Proteomes" id="UP001055879"/>
    </source>
</evidence>
<dbReference type="EMBL" id="CM042047">
    <property type="protein sequence ID" value="KAI3772186.1"/>
    <property type="molecule type" value="Genomic_DNA"/>
</dbReference>
<reference evidence="1 2" key="2">
    <citation type="journal article" date="2022" name="Mol. Ecol. Resour.">
        <title>The genomes of chicory, endive, great burdock and yacon provide insights into Asteraceae paleo-polyploidization history and plant inulin production.</title>
        <authorList>
            <person name="Fan W."/>
            <person name="Wang S."/>
            <person name="Wang H."/>
            <person name="Wang A."/>
            <person name="Jiang F."/>
            <person name="Liu H."/>
            <person name="Zhao H."/>
            <person name="Xu D."/>
            <person name="Zhang Y."/>
        </authorList>
    </citation>
    <scope>NUCLEOTIDE SEQUENCE [LARGE SCALE GENOMIC DNA]</scope>
    <source>
        <strain evidence="2">cv. Niubang</strain>
    </source>
</reference>
<sequence length="659" mass="72796">MGAHLYVRAPPPSSAGGTTSMLMLAHSVILLLAAIIILSTVHHVNGSDSETLIEFKDSLINGDNLTTWIIDNAPCNNSSPNWEGLLCTDGNIWGIKLEGKGLEGSIDPTILARLPSLVSISFKNNSLEGSLPDFRKLDELREIFLSDNKFYGEIKANAFKGLNRLTKLYLANNELMGHIPMSLTTLPKLKELVLDNNHFDGQIPNFDRGKLTLANFANNHFHGRIPEGLRDSPASRFSGNGELCGTPLTECHRAAGTSTSTIIIIALVVATAVAAMIFAVVILSRHHHHQRQLGPMPGAQNQGSTVLAASANLSTQEKGGVSAHNGKKVDLSMQLTFLRDDVETFNLADLLKASAEVLGSGMFGSSYKAALDGGKLVVVKRFKQMNNARKEEFCKHMTRLGSLRHPNVTTLVAFYYRKEEKLLVSDYIDNISLAFHLHSKQSNEIRSPDWPTRLKIVKGVVRGLQNLYNKLPSLIVPHGHLKSSNVLLNKNYEPLLTDYGLVPLTNPELARDFMMAYKSPEYKQTGRISKRTDIWCLGILILEIMTGKIPGNTLHQGKGNDTDLADFINSVADQEFNIDMFDKEMTGFDKSNEGEMMKLLKIGLSCCETDTNKRMEIKQVVERIEEVKEKDSVEDDFYSTYSSETDKGSSIGHSCDFTS</sequence>
<protein>
    <submittedName>
        <fullName evidence="1">Uncharacterized protein</fullName>
    </submittedName>
</protein>
<reference evidence="2" key="1">
    <citation type="journal article" date="2022" name="Mol. Ecol. Resour.">
        <title>The genomes of chicory, endive, great burdock and yacon provide insights into Asteraceae palaeo-polyploidization history and plant inulin production.</title>
        <authorList>
            <person name="Fan W."/>
            <person name="Wang S."/>
            <person name="Wang H."/>
            <person name="Wang A."/>
            <person name="Jiang F."/>
            <person name="Liu H."/>
            <person name="Zhao H."/>
            <person name="Xu D."/>
            <person name="Zhang Y."/>
        </authorList>
    </citation>
    <scope>NUCLEOTIDE SEQUENCE [LARGE SCALE GENOMIC DNA]</scope>
    <source>
        <strain evidence="2">cv. Niubang</strain>
    </source>
</reference>
<evidence type="ECO:0000313" key="1">
    <source>
        <dbReference type="EMBL" id="KAI3772186.1"/>
    </source>
</evidence>
<gene>
    <name evidence="1" type="ORF">L6452_03367</name>
</gene>
<keyword evidence="2" id="KW-1185">Reference proteome</keyword>
<dbReference type="Proteomes" id="UP001055879">
    <property type="component" value="Linkage Group LG01"/>
</dbReference>
<organism evidence="1 2">
    <name type="scientific">Arctium lappa</name>
    <name type="common">Greater burdock</name>
    <name type="synonym">Lappa major</name>
    <dbReference type="NCBI Taxonomy" id="4217"/>
    <lineage>
        <taxon>Eukaryota</taxon>
        <taxon>Viridiplantae</taxon>
        <taxon>Streptophyta</taxon>
        <taxon>Embryophyta</taxon>
        <taxon>Tracheophyta</taxon>
        <taxon>Spermatophyta</taxon>
        <taxon>Magnoliopsida</taxon>
        <taxon>eudicotyledons</taxon>
        <taxon>Gunneridae</taxon>
        <taxon>Pentapetalae</taxon>
        <taxon>asterids</taxon>
        <taxon>campanulids</taxon>
        <taxon>Asterales</taxon>
        <taxon>Asteraceae</taxon>
        <taxon>Carduoideae</taxon>
        <taxon>Cardueae</taxon>
        <taxon>Arctiinae</taxon>
        <taxon>Arctium</taxon>
    </lineage>
</organism>
<name>A0ACB9FMY5_ARCLA</name>
<proteinExistence type="predicted"/>